<comment type="caution">
    <text evidence="1">The sequence shown here is derived from an EMBL/GenBank/DDBJ whole genome shotgun (WGS) entry which is preliminary data.</text>
</comment>
<reference evidence="1" key="1">
    <citation type="journal article" date="2021" name="Environ. Microbiol.">
        <title>Gene family expansions and transcriptome signatures uncover fungal adaptations to wood decay.</title>
        <authorList>
            <person name="Hage H."/>
            <person name="Miyauchi S."/>
            <person name="Viragh M."/>
            <person name="Drula E."/>
            <person name="Min B."/>
            <person name="Chaduli D."/>
            <person name="Navarro D."/>
            <person name="Favel A."/>
            <person name="Norest M."/>
            <person name="Lesage-Meessen L."/>
            <person name="Balint B."/>
            <person name="Merenyi Z."/>
            <person name="de Eugenio L."/>
            <person name="Morin E."/>
            <person name="Martinez A.T."/>
            <person name="Baldrian P."/>
            <person name="Stursova M."/>
            <person name="Martinez M.J."/>
            <person name="Novotny C."/>
            <person name="Magnuson J.K."/>
            <person name="Spatafora J.W."/>
            <person name="Maurice S."/>
            <person name="Pangilinan J."/>
            <person name="Andreopoulos W."/>
            <person name="LaButti K."/>
            <person name="Hundley H."/>
            <person name="Na H."/>
            <person name="Kuo A."/>
            <person name="Barry K."/>
            <person name="Lipzen A."/>
            <person name="Henrissat B."/>
            <person name="Riley R."/>
            <person name="Ahrendt S."/>
            <person name="Nagy L.G."/>
            <person name="Grigoriev I.V."/>
            <person name="Martin F."/>
            <person name="Rosso M.N."/>
        </authorList>
    </citation>
    <scope>NUCLEOTIDE SEQUENCE</scope>
    <source>
        <strain evidence="1">CBS 384.51</strain>
    </source>
</reference>
<evidence type="ECO:0000313" key="1">
    <source>
        <dbReference type="EMBL" id="KAI0091688.1"/>
    </source>
</evidence>
<name>A0ACB8UBT4_9APHY</name>
<dbReference type="Proteomes" id="UP001055072">
    <property type="component" value="Unassembled WGS sequence"/>
</dbReference>
<accession>A0ACB8UBT4</accession>
<keyword evidence="2" id="KW-1185">Reference proteome</keyword>
<sequence>MGDFDSIIASLRTLAISVAEASTRASGNASLTVDPAQSEELGNESWIDSSLADADAALSRLANEIFSSLLSGSLGHTGVENSLAQPDVPIPNVTPESLVGETPAENIASSVLVSYSSQSTPAGQTVDSPQLLISRPSSVLSTSSRFTTIVPGRTPSPLDVTHVTEIPVPWTRHNVLGGSGLPPSDSTESSVDEPDISTAGGEATVHLETSDPCASSGNAHPLNLASSEETATSNDSVVAAAVHDADPPFLTDGRGRVVWSSASAGSRSRRGRTAINSTAVASSTRDKPQGRDNSQADSPIVRPTSLTNRESETHDM</sequence>
<dbReference type="EMBL" id="MU274905">
    <property type="protein sequence ID" value="KAI0091688.1"/>
    <property type="molecule type" value="Genomic_DNA"/>
</dbReference>
<protein>
    <submittedName>
        <fullName evidence="1">Uncharacterized protein</fullName>
    </submittedName>
</protein>
<organism evidence="1 2">
    <name type="scientific">Irpex rosettiformis</name>
    <dbReference type="NCBI Taxonomy" id="378272"/>
    <lineage>
        <taxon>Eukaryota</taxon>
        <taxon>Fungi</taxon>
        <taxon>Dikarya</taxon>
        <taxon>Basidiomycota</taxon>
        <taxon>Agaricomycotina</taxon>
        <taxon>Agaricomycetes</taxon>
        <taxon>Polyporales</taxon>
        <taxon>Irpicaceae</taxon>
        <taxon>Irpex</taxon>
    </lineage>
</organism>
<proteinExistence type="predicted"/>
<gene>
    <name evidence="1" type="ORF">BDY19DRAFT_640259</name>
</gene>
<evidence type="ECO:0000313" key="2">
    <source>
        <dbReference type="Proteomes" id="UP001055072"/>
    </source>
</evidence>